<evidence type="ECO:0000259" key="4">
    <source>
        <dbReference type="Pfam" id="PF07250"/>
    </source>
</evidence>
<dbReference type="Gene3D" id="2.130.10.80">
    <property type="entry name" value="Galactose oxidase/kelch, beta-propeller"/>
    <property type="match status" value="1"/>
</dbReference>
<feature type="domain" description="Galactose oxidase-like Early set" evidence="5">
    <location>
        <begin position="441"/>
        <end position="545"/>
    </location>
</feature>
<dbReference type="SUPFAM" id="SSF81296">
    <property type="entry name" value="E set domains"/>
    <property type="match status" value="1"/>
</dbReference>
<dbReference type="PANTHER" id="PTHR32208:SF96">
    <property type="entry name" value="GLYOXAL OXIDASE"/>
    <property type="match status" value="1"/>
</dbReference>
<accession>A0A316U7F4</accession>
<dbReference type="AlphaFoldDB" id="A0A316U7F4"/>
<keyword evidence="7" id="KW-1185">Reference proteome</keyword>
<dbReference type="InterPro" id="IPR009880">
    <property type="entry name" value="Glyoxal_oxidase_N"/>
</dbReference>
<name>A0A316U7F4_9BASI</name>
<gene>
    <name evidence="6" type="ORF">BCV69DRAFT_283003</name>
</gene>
<feature type="chain" id="PRO_5016315750" evidence="3">
    <location>
        <begin position="29"/>
        <end position="626"/>
    </location>
</feature>
<evidence type="ECO:0000256" key="3">
    <source>
        <dbReference type="SAM" id="SignalP"/>
    </source>
</evidence>
<protein>
    <submittedName>
        <fullName evidence="6">Galactose oxidase</fullName>
    </submittedName>
</protein>
<keyword evidence="1 3" id="KW-0732">Signal</keyword>
<dbReference type="EMBL" id="KZ819327">
    <property type="protein sequence ID" value="PWN20784.1"/>
    <property type="molecule type" value="Genomic_DNA"/>
</dbReference>
<dbReference type="InterPro" id="IPR011043">
    <property type="entry name" value="Gal_Oxase/kelch_b-propeller"/>
</dbReference>
<dbReference type="GeneID" id="37014289"/>
<dbReference type="STRING" id="1684307.A0A316U7F4"/>
<feature type="signal peptide" evidence="3">
    <location>
        <begin position="1"/>
        <end position="28"/>
    </location>
</feature>
<dbReference type="PANTHER" id="PTHR32208">
    <property type="entry name" value="SECRETED PROTEIN-RELATED"/>
    <property type="match status" value="1"/>
</dbReference>
<feature type="domain" description="Glyoxal oxidase N-terminal" evidence="4">
    <location>
        <begin position="72"/>
        <end position="436"/>
    </location>
</feature>
<dbReference type="InterPro" id="IPR037293">
    <property type="entry name" value="Gal_Oxidase_central_sf"/>
</dbReference>
<dbReference type="Pfam" id="PF09118">
    <property type="entry name" value="GO-like_E_set"/>
    <property type="match status" value="1"/>
</dbReference>
<dbReference type="InterPro" id="IPR014756">
    <property type="entry name" value="Ig_E-set"/>
</dbReference>
<dbReference type="OrthoDB" id="2019572at2759"/>
<dbReference type="Gene3D" id="2.60.40.10">
    <property type="entry name" value="Immunoglobulins"/>
    <property type="match status" value="1"/>
</dbReference>
<dbReference type="SUPFAM" id="SSF50965">
    <property type="entry name" value="Galactose oxidase, central domain"/>
    <property type="match status" value="1"/>
</dbReference>
<evidence type="ECO:0000259" key="5">
    <source>
        <dbReference type="Pfam" id="PF09118"/>
    </source>
</evidence>
<evidence type="ECO:0000256" key="2">
    <source>
        <dbReference type="SAM" id="MobiDB-lite"/>
    </source>
</evidence>
<evidence type="ECO:0000313" key="6">
    <source>
        <dbReference type="EMBL" id="PWN20784.1"/>
    </source>
</evidence>
<evidence type="ECO:0000313" key="7">
    <source>
        <dbReference type="Proteomes" id="UP000245942"/>
    </source>
</evidence>
<dbReference type="RefSeq" id="XP_025347944.1">
    <property type="nucleotide sequence ID" value="XM_025492555.1"/>
</dbReference>
<organism evidence="6 7">
    <name type="scientific">Pseudomicrostroma glucosiphilum</name>
    <dbReference type="NCBI Taxonomy" id="1684307"/>
    <lineage>
        <taxon>Eukaryota</taxon>
        <taxon>Fungi</taxon>
        <taxon>Dikarya</taxon>
        <taxon>Basidiomycota</taxon>
        <taxon>Ustilaginomycotina</taxon>
        <taxon>Exobasidiomycetes</taxon>
        <taxon>Microstromatales</taxon>
        <taxon>Microstromatales incertae sedis</taxon>
        <taxon>Pseudomicrostroma</taxon>
    </lineage>
</organism>
<evidence type="ECO:0000256" key="1">
    <source>
        <dbReference type="ARBA" id="ARBA00022729"/>
    </source>
</evidence>
<reference evidence="6 7" key="1">
    <citation type="journal article" date="2018" name="Mol. Biol. Evol.">
        <title>Broad Genomic Sampling Reveals a Smut Pathogenic Ancestry of the Fungal Clade Ustilaginomycotina.</title>
        <authorList>
            <person name="Kijpornyongpan T."/>
            <person name="Mondo S.J."/>
            <person name="Barry K."/>
            <person name="Sandor L."/>
            <person name="Lee J."/>
            <person name="Lipzen A."/>
            <person name="Pangilinan J."/>
            <person name="LaButti K."/>
            <person name="Hainaut M."/>
            <person name="Henrissat B."/>
            <person name="Grigoriev I.V."/>
            <person name="Spatafora J.W."/>
            <person name="Aime M.C."/>
        </authorList>
    </citation>
    <scope>NUCLEOTIDE SEQUENCE [LARGE SCALE GENOMIC DNA]</scope>
    <source>
        <strain evidence="6 7">MCA 4718</strain>
    </source>
</reference>
<dbReference type="InterPro" id="IPR013783">
    <property type="entry name" value="Ig-like_fold"/>
</dbReference>
<dbReference type="CDD" id="cd02851">
    <property type="entry name" value="E_set_GO_C"/>
    <property type="match status" value="1"/>
</dbReference>
<dbReference type="Proteomes" id="UP000245942">
    <property type="component" value="Unassembled WGS sequence"/>
</dbReference>
<dbReference type="Pfam" id="PF07250">
    <property type="entry name" value="Glyoxal_oxid_N"/>
    <property type="match status" value="1"/>
</dbReference>
<feature type="region of interest" description="Disordered" evidence="2">
    <location>
        <begin position="570"/>
        <end position="592"/>
    </location>
</feature>
<dbReference type="InterPro" id="IPR015202">
    <property type="entry name" value="GO-like_E_set"/>
</dbReference>
<proteinExistence type="predicted"/>
<sequence length="626" mass="66596">MVQLLVRHAALLSAVTLVLTAALGMARGKHSKTIGDSGVSAQMLFLADPDHVVFMDKAENNPLSINGHPAWVARYQLSSGRKQAMDVRTNTFCAGGAPAGDGRYVTTGGTAALGYKSQDGGFALNIYDPSTNTWEQNRHGMQTNRWYSSVEPMADGSVIIVGGQNAGGYVSTQRTNEPSYEFYPSKGEPVHMGILARTVPVNLYPLTFLMSNGELFVQSGRQAILWNLDSASEKALPNIPDVPRPYPSSAGVAMMPMTPDNGYKQTILFCGGISLGRKAAWGALSGPAVSTTDKVASTSCQQIDPLGSGQWQASDALPEPRVMGMFVHLPDGTLFFGGGVKKGTAGYTASGKGPGKPVGQSLGDDPAYTVQIYSPRAPAGSRWKAYGSLLNPRLYHSSALLLPDGAILISGSNPNEDVTTAHWPTSYAVDKWYPPYYNMPRPSSDQLPTRLKYGGKSFTIDMARAIADMNIKSLDSAYVRIIRTGFSTHGVNWGQRSLQLKSQLSVDKRTLVVQGLPNNPNLFAPGPALIFLVVDGVPSMGVFAHIGPKGIPAAVANSMSKFASLNQVSAEADEPHVTSTGEGGGGEKDVSISKRCTKDMPDSELVQRDHVWEAVAANVTAAALSE</sequence>